<dbReference type="RefSeq" id="XP_025577551.1">
    <property type="nucleotide sequence ID" value="XM_025721301.1"/>
</dbReference>
<dbReference type="InterPro" id="IPR036770">
    <property type="entry name" value="Ankyrin_rpt-contain_sf"/>
</dbReference>
<dbReference type="Proteomes" id="UP000249402">
    <property type="component" value="Unassembled WGS sequence"/>
</dbReference>
<evidence type="ECO:0000313" key="2">
    <source>
        <dbReference type="Proteomes" id="UP000249402"/>
    </source>
</evidence>
<dbReference type="AlphaFoldDB" id="A0A395HAJ7"/>
<evidence type="ECO:0000313" key="1">
    <source>
        <dbReference type="EMBL" id="RAL03224.1"/>
    </source>
</evidence>
<gene>
    <name evidence="1" type="ORF">BO80DRAFT_442905</name>
</gene>
<dbReference type="GeneID" id="37226166"/>
<proteinExistence type="predicted"/>
<dbReference type="Gene3D" id="1.25.40.20">
    <property type="entry name" value="Ankyrin repeat-containing domain"/>
    <property type="match status" value="1"/>
</dbReference>
<reference evidence="1 2" key="1">
    <citation type="submission" date="2018-02" db="EMBL/GenBank/DDBJ databases">
        <title>The genomes of Aspergillus section Nigri reveals drivers in fungal speciation.</title>
        <authorList>
            <consortium name="DOE Joint Genome Institute"/>
            <person name="Vesth T.C."/>
            <person name="Nybo J."/>
            <person name="Theobald S."/>
            <person name="Brandl J."/>
            <person name="Frisvad J.C."/>
            <person name="Nielsen K.F."/>
            <person name="Lyhne E.K."/>
            <person name="Kogle M.E."/>
            <person name="Kuo A."/>
            <person name="Riley R."/>
            <person name="Clum A."/>
            <person name="Nolan M."/>
            <person name="Lipzen A."/>
            <person name="Salamov A."/>
            <person name="Henrissat B."/>
            <person name="Wiebenga A."/>
            <person name="De vries R.P."/>
            <person name="Grigoriev I.V."/>
            <person name="Mortensen U.H."/>
            <person name="Andersen M.R."/>
            <person name="Baker S.E."/>
        </authorList>
    </citation>
    <scope>NUCLEOTIDE SEQUENCE [LARGE SCALE GENOMIC DNA]</scope>
    <source>
        <strain evidence="1 2">CBS 121593</strain>
    </source>
</reference>
<name>A0A395HAJ7_9EURO</name>
<keyword evidence="2" id="KW-1185">Reference proteome</keyword>
<sequence>MFANRPLCSVCESRHEEVDDVGFSNHMDKVHLPHSIRIVRERLPNGLASVQLLLSNNHSILRVIRSQNLALLERILQQGGDPDEMLPFPWNILSASINDACWAVVRFLLQDNNLDRLNMGKCLRQLTFMEVHPMFLATRTRGLELFKRLYELNDWCIPAEVLNYILAAYDIHYIEQILTLTPIPNLLISAPRSNITPLHSILMNPDRIVFDRFFQLFLDQCEALPPTIAHRLPYWLTIEAKIPARPPNLTPFTTAIIYQNPIAARRLADLMGPAGIARPNDPGYTPLYLAARYINIECFKIITGDEPRTIPHTQVTSSAGHVRATQFPNVPDTGPASIDYITPLGGTILHALVRGALEMQHFGKIPKFANDLCRMASFLAQSGADPHCPHPFTHLSPLVEASNLGFADLARAMDGEWKEEEEAESEYLD</sequence>
<protein>
    <recommendedName>
        <fullName evidence="3">Ankyrin</fullName>
    </recommendedName>
</protein>
<dbReference type="VEuPathDB" id="FungiDB:BO80DRAFT_442905"/>
<evidence type="ECO:0008006" key="3">
    <source>
        <dbReference type="Google" id="ProtNLM"/>
    </source>
</evidence>
<accession>A0A395HAJ7</accession>
<dbReference type="EMBL" id="KZ824428">
    <property type="protein sequence ID" value="RAL03224.1"/>
    <property type="molecule type" value="Genomic_DNA"/>
</dbReference>
<organism evidence="1 2">
    <name type="scientific">Aspergillus ibericus CBS 121593</name>
    <dbReference type="NCBI Taxonomy" id="1448316"/>
    <lineage>
        <taxon>Eukaryota</taxon>
        <taxon>Fungi</taxon>
        <taxon>Dikarya</taxon>
        <taxon>Ascomycota</taxon>
        <taxon>Pezizomycotina</taxon>
        <taxon>Eurotiomycetes</taxon>
        <taxon>Eurotiomycetidae</taxon>
        <taxon>Eurotiales</taxon>
        <taxon>Aspergillaceae</taxon>
        <taxon>Aspergillus</taxon>
        <taxon>Aspergillus subgen. Circumdati</taxon>
    </lineage>
</organism>
<dbReference type="SUPFAM" id="SSF48403">
    <property type="entry name" value="Ankyrin repeat"/>
    <property type="match status" value="1"/>
</dbReference>